<dbReference type="InterPro" id="IPR038488">
    <property type="entry name" value="Integrase_DNA-bd_sf"/>
</dbReference>
<feature type="domain" description="Tyr recombinase" evidence="5">
    <location>
        <begin position="213"/>
        <end position="401"/>
    </location>
</feature>
<keyword evidence="4" id="KW-0233">DNA recombination</keyword>
<dbReference type="PROSITE" id="PS51898">
    <property type="entry name" value="TYR_RECOMBINASE"/>
    <property type="match status" value="1"/>
</dbReference>
<accession>A0A443K726</accession>
<dbReference type="GO" id="GO:0003677">
    <property type="term" value="F:DNA binding"/>
    <property type="evidence" value="ECO:0007669"/>
    <property type="project" value="UniProtKB-KW"/>
</dbReference>
<dbReference type="Pfam" id="PF13356">
    <property type="entry name" value="Arm-DNA-bind_3"/>
    <property type="match status" value="1"/>
</dbReference>
<dbReference type="EMBL" id="SAUY01000024">
    <property type="protein sequence ID" value="RWR28545.1"/>
    <property type="molecule type" value="Genomic_DNA"/>
</dbReference>
<dbReference type="InterPro" id="IPR013762">
    <property type="entry name" value="Integrase-like_cat_sf"/>
</dbReference>
<keyword evidence="2" id="KW-0229">DNA integration</keyword>
<evidence type="ECO:0000313" key="6">
    <source>
        <dbReference type="EMBL" id="RWR28545.1"/>
    </source>
</evidence>
<protein>
    <submittedName>
        <fullName evidence="6">DUF4102 domain-containing protein</fullName>
    </submittedName>
</protein>
<dbReference type="Gene3D" id="1.10.443.10">
    <property type="entry name" value="Intergrase catalytic core"/>
    <property type="match status" value="1"/>
</dbReference>
<reference evidence="6 7" key="2">
    <citation type="submission" date="2019-01" db="EMBL/GenBank/DDBJ databases">
        <authorList>
            <person name="Li Y."/>
        </authorList>
    </citation>
    <scope>NUCLEOTIDE SEQUENCE [LARGE SCALE GENOMIC DNA]</scope>
    <source>
        <strain evidence="6 7">07D10-4-3</strain>
    </source>
</reference>
<dbReference type="PANTHER" id="PTHR30629">
    <property type="entry name" value="PROPHAGE INTEGRASE"/>
    <property type="match status" value="1"/>
</dbReference>
<dbReference type="AlphaFoldDB" id="A0A443K726"/>
<dbReference type="InterPro" id="IPR025166">
    <property type="entry name" value="Integrase_DNA_bind_dom"/>
</dbReference>
<dbReference type="InterPro" id="IPR010998">
    <property type="entry name" value="Integrase_recombinase_N"/>
</dbReference>
<dbReference type="InterPro" id="IPR002104">
    <property type="entry name" value="Integrase_catalytic"/>
</dbReference>
<dbReference type="InterPro" id="IPR050808">
    <property type="entry name" value="Phage_Integrase"/>
</dbReference>
<evidence type="ECO:0000313" key="7">
    <source>
        <dbReference type="Proteomes" id="UP000284451"/>
    </source>
</evidence>
<dbReference type="Pfam" id="PF00589">
    <property type="entry name" value="Phage_integrase"/>
    <property type="match status" value="1"/>
</dbReference>
<dbReference type="Gene3D" id="1.10.150.130">
    <property type="match status" value="1"/>
</dbReference>
<dbReference type="Proteomes" id="UP000284451">
    <property type="component" value="Unassembled WGS sequence"/>
</dbReference>
<dbReference type="GO" id="GO:0015074">
    <property type="term" value="P:DNA integration"/>
    <property type="evidence" value="ECO:0007669"/>
    <property type="project" value="UniProtKB-KW"/>
</dbReference>
<keyword evidence="3" id="KW-0238">DNA-binding</keyword>
<dbReference type="SUPFAM" id="SSF56349">
    <property type="entry name" value="DNA breaking-rejoining enzymes"/>
    <property type="match status" value="1"/>
</dbReference>
<evidence type="ECO:0000256" key="4">
    <source>
        <dbReference type="ARBA" id="ARBA00023172"/>
    </source>
</evidence>
<gene>
    <name evidence="6" type="ORF">D2T29_16690</name>
</gene>
<dbReference type="Gene3D" id="3.30.160.390">
    <property type="entry name" value="Integrase, DNA-binding domain"/>
    <property type="match status" value="1"/>
</dbReference>
<organism evidence="6 7">
    <name type="scientific">Paenirhodobacter populi</name>
    <dbReference type="NCBI Taxonomy" id="2306993"/>
    <lineage>
        <taxon>Bacteria</taxon>
        <taxon>Pseudomonadati</taxon>
        <taxon>Pseudomonadota</taxon>
        <taxon>Alphaproteobacteria</taxon>
        <taxon>Rhodobacterales</taxon>
        <taxon>Rhodobacter group</taxon>
        <taxon>Paenirhodobacter</taxon>
    </lineage>
</organism>
<comment type="caution">
    <text evidence="6">The sequence shown here is derived from an EMBL/GenBank/DDBJ whole genome shotgun (WGS) entry which is preliminary data.</text>
</comment>
<reference evidence="6 7" key="1">
    <citation type="submission" date="2019-01" db="EMBL/GenBank/DDBJ databases">
        <title>Sinorhodobacter populi sp. nov. isolated from the symptomatic bark tissue of Populus euramericana canker.</title>
        <authorList>
            <person name="Xu G."/>
        </authorList>
    </citation>
    <scope>NUCLEOTIDE SEQUENCE [LARGE SCALE GENOMIC DNA]</scope>
    <source>
        <strain evidence="6 7">07D10-4-3</strain>
    </source>
</reference>
<evidence type="ECO:0000256" key="1">
    <source>
        <dbReference type="ARBA" id="ARBA00008857"/>
    </source>
</evidence>
<dbReference type="InterPro" id="IPR011010">
    <property type="entry name" value="DNA_brk_join_enz"/>
</dbReference>
<comment type="similarity">
    <text evidence="1">Belongs to the 'phage' integrase family.</text>
</comment>
<dbReference type="GO" id="GO:0006310">
    <property type="term" value="P:DNA recombination"/>
    <property type="evidence" value="ECO:0007669"/>
    <property type="project" value="UniProtKB-KW"/>
</dbReference>
<evidence type="ECO:0000259" key="5">
    <source>
        <dbReference type="PROSITE" id="PS51898"/>
    </source>
</evidence>
<name>A0A443K726_9RHOB</name>
<proteinExistence type="inferred from homology"/>
<dbReference type="RefSeq" id="WP_128233348.1">
    <property type="nucleotide sequence ID" value="NZ_SAUY01000024.1"/>
</dbReference>
<evidence type="ECO:0000256" key="3">
    <source>
        <dbReference type="ARBA" id="ARBA00023125"/>
    </source>
</evidence>
<sequence>MNLTKKAIDDLPAPDSGQAFYWFDSPKGFGLRVTPTAKTFIFEGRVRGPNTKRRVTLGAVDKFPDLKKARADAVKVAADLNDGIDPSVEKVRKKAEAITLHEAMAQYIDAPKKKGAGYGSGIKMKKARTKRDIETVMKRHFTAWMDKPVAAITGEMVAKRQLQIAETAPTQANLAMRYLRATLNHVNPKSAPIFETNPVEKLKEENLWADTKRKTGRIDRDSLPDWVAAVQTNLIGLKYEREHRDALVFLLLTGARLAEVFGSPQDGYQPLSWRDVDMKRRTITFRDTKNRTDHEFPIGERLTAILTARKEVAGPEFVFSLASGQMVPDDLRGALARIEKATGIRATAHDLRRTFAGVANSLDISAYKLKRLLNHISGNKNDVTAGYVGNIEIDDLRGPMQRIEDFMFKERDPVTDAGAL</sequence>
<evidence type="ECO:0000256" key="2">
    <source>
        <dbReference type="ARBA" id="ARBA00022908"/>
    </source>
</evidence>
<dbReference type="PANTHER" id="PTHR30629:SF2">
    <property type="entry name" value="PROPHAGE INTEGRASE INTS-RELATED"/>
    <property type="match status" value="1"/>
</dbReference>